<evidence type="ECO:0000313" key="4">
    <source>
        <dbReference type="EMBL" id="MCS5725404.1"/>
    </source>
</evidence>
<dbReference type="Pfam" id="PF13354">
    <property type="entry name" value="Beta-lactamase2"/>
    <property type="match status" value="1"/>
</dbReference>
<gene>
    <name evidence="4" type="ORF">N1028_05795</name>
</gene>
<dbReference type="InterPro" id="IPR000871">
    <property type="entry name" value="Beta-lactam_class-A"/>
</dbReference>
<keyword evidence="1" id="KW-0732">Signal</keyword>
<dbReference type="EMBL" id="JANLCK010000002">
    <property type="protein sequence ID" value="MCS5725404.1"/>
    <property type="molecule type" value="Genomic_DNA"/>
</dbReference>
<dbReference type="Gene3D" id="3.40.710.10">
    <property type="entry name" value="DD-peptidase/beta-lactamase superfamily"/>
    <property type="match status" value="1"/>
</dbReference>
<feature type="chain" id="PRO_5041234127" evidence="1">
    <location>
        <begin position="29"/>
        <end position="495"/>
    </location>
</feature>
<dbReference type="InterPro" id="IPR040846">
    <property type="entry name" value="ORF_12_N"/>
</dbReference>
<keyword evidence="5" id="KW-1185">Reference proteome</keyword>
<dbReference type="RefSeq" id="WP_259525875.1">
    <property type="nucleotide sequence ID" value="NZ_JANLCK010000002.1"/>
</dbReference>
<feature type="domain" description="ORF 12 gene product N-terminal" evidence="3">
    <location>
        <begin position="52"/>
        <end position="150"/>
    </location>
</feature>
<evidence type="ECO:0000256" key="1">
    <source>
        <dbReference type="SAM" id="SignalP"/>
    </source>
</evidence>
<sequence>MHTNRRASFTLSTTALVAALTLTGAAISGCTTPAPGPAASSTAAPAAEAATLPDTVLGEHAAWILEAMNGDLEPIDIDAGIAERFDAAMLEQLSVAELRQVIEQLQLQGPWRIDAVDVAPDAGTQAVITIRPAEGDALDMQIAVDGEDLVAGLFFAPSAADRTPSTSWAELEDVVESFAADTTMVVTEVDAAAVDPDAKAGAGASGTPGAELAADRLLETGDPAAPHPSGSIFKLYVLGAVADAVEAGSLTWDTALTITDDIKSLPSGELQNEPAGTTVTVREAAEKMIAISDNTATDLLIATVGPEAVEAALADMGHHDPSLNTPMPTTRALFQLGWGPAESRAGTRDRWSAADETERRAMLDSLPGGIVTVDPADLTDSVWQRGLDWFTSADDLVAAHVALQQRATTDAGAPLGEILSANPGLGTIGEEWSTVAFKGGSSIGVLAGSWYLERASDGKAFVISIQGETDTPTELADMATFFGQVEDAVALLAAE</sequence>
<dbReference type="Proteomes" id="UP001165587">
    <property type="component" value="Unassembled WGS sequence"/>
</dbReference>
<comment type="caution">
    <text evidence="4">The sequence shown here is derived from an EMBL/GenBank/DDBJ whole genome shotgun (WGS) entry which is preliminary data.</text>
</comment>
<dbReference type="PANTHER" id="PTHR35333">
    <property type="entry name" value="BETA-LACTAMASE"/>
    <property type="match status" value="1"/>
</dbReference>
<feature type="signal peptide" evidence="1">
    <location>
        <begin position="1"/>
        <end position="28"/>
    </location>
</feature>
<reference evidence="4" key="1">
    <citation type="submission" date="2022-08" db="EMBL/GenBank/DDBJ databases">
        <authorList>
            <person name="Deng Y."/>
            <person name="Han X.-F."/>
            <person name="Zhang Y.-Q."/>
        </authorList>
    </citation>
    <scope>NUCLEOTIDE SEQUENCE</scope>
    <source>
        <strain evidence="4">CPCC 203407</strain>
    </source>
</reference>
<dbReference type="AlphaFoldDB" id="A0AA42BUI5"/>
<accession>A0AA42BUI5</accession>
<dbReference type="PROSITE" id="PS51257">
    <property type="entry name" value="PROKAR_LIPOPROTEIN"/>
    <property type="match status" value="1"/>
</dbReference>
<dbReference type="PANTHER" id="PTHR35333:SF5">
    <property type="entry name" value="CONSERVED LIPOPROTEIN LPQF-RELATED"/>
    <property type="match status" value="1"/>
</dbReference>
<evidence type="ECO:0000259" key="3">
    <source>
        <dbReference type="Pfam" id="PF18042"/>
    </source>
</evidence>
<dbReference type="GO" id="GO:0046677">
    <property type="term" value="P:response to antibiotic"/>
    <property type="evidence" value="ECO:0007669"/>
    <property type="project" value="InterPro"/>
</dbReference>
<feature type="domain" description="Beta-lactamase class A catalytic" evidence="2">
    <location>
        <begin position="225"/>
        <end position="426"/>
    </location>
</feature>
<name>A0AA42BUI5_9MICO</name>
<dbReference type="SUPFAM" id="SSF56601">
    <property type="entry name" value="beta-lactamase/transpeptidase-like"/>
    <property type="match status" value="1"/>
</dbReference>
<dbReference type="InterPro" id="IPR045155">
    <property type="entry name" value="Beta-lactam_cat"/>
</dbReference>
<dbReference type="GO" id="GO:0008800">
    <property type="term" value="F:beta-lactamase activity"/>
    <property type="evidence" value="ECO:0007669"/>
    <property type="project" value="InterPro"/>
</dbReference>
<organism evidence="4 5">
    <name type="scientific">Herbiconiux oxytropis</name>
    <dbReference type="NCBI Taxonomy" id="2970915"/>
    <lineage>
        <taxon>Bacteria</taxon>
        <taxon>Bacillati</taxon>
        <taxon>Actinomycetota</taxon>
        <taxon>Actinomycetes</taxon>
        <taxon>Micrococcales</taxon>
        <taxon>Microbacteriaceae</taxon>
        <taxon>Herbiconiux</taxon>
    </lineage>
</organism>
<protein>
    <submittedName>
        <fullName evidence="4">Serine hydrolase</fullName>
    </submittedName>
</protein>
<dbReference type="GO" id="GO:0030655">
    <property type="term" value="P:beta-lactam antibiotic catabolic process"/>
    <property type="evidence" value="ECO:0007669"/>
    <property type="project" value="InterPro"/>
</dbReference>
<dbReference type="InterPro" id="IPR012338">
    <property type="entry name" value="Beta-lactam/transpept-like"/>
</dbReference>
<proteinExistence type="predicted"/>
<evidence type="ECO:0000259" key="2">
    <source>
        <dbReference type="Pfam" id="PF13354"/>
    </source>
</evidence>
<evidence type="ECO:0000313" key="5">
    <source>
        <dbReference type="Proteomes" id="UP001165587"/>
    </source>
</evidence>
<dbReference type="Gene3D" id="1.10.8.620">
    <property type="entry name" value="ORF12 helical bundle domain-like"/>
    <property type="match status" value="1"/>
</dbReference>
<keyword evidence="4" id="KW-0378">Hydrolase</keyword>
<dbReference type="Gene3D" id="3.10.450.280">
    <property type="match status" value="1"/>
</dbReference>
<dbReference type="Pfam" id="PF18042">
    <property type="entry name" value="ORF_12_N"/>
    <property type="match status" value="1"/>
</dbReference>